<keyword evidence="2" id="KW-1185">Reference proteome</keyword>
<dbReference type="RefSeq" id="WP_104922275.1">
    <property type="nucleotide sequence ID" value="NZ_CP019062.1"/>
</dbReference>
<dbReference type="AlphaFoldDB" id="A0A2L1UPK3"/>
<evidence type="ECO:0000313" key="1">
    <source>
        <dbReference type="EMBL" id="AVF34758.1"/>
    </source>
</evidence>
<evidence type="ECO:0000313" key="2">
    <source>
        <dbReference type="Proteomes" id="UP000239197"/>
    </source>
</evidence>
<sequence>MDREIFGFSIAVIAQRLAPKPTKEAQDGASLESPRLFTTRAIARWLYFSNSCYCRENLPLRGTFISVFEPFGLETLIQQAF</sequence>
<protein>
    <submittedName>
        <fullName evidence="1">Uncharacterized protein</fullName>
    </submittedName>
</protein>
<gene>
    <name evidence="1" type="ORF">BV494_07335</name>
</gene>
<dbReference type="KEGG" id="rox:BV494_07335"/>
<dbReference type="Proteomes" id="UP000239197">
    <property type="component" value="Chromosome"/>
</dbReference>
<reference evidence="2" key="1">
    <citation type="submission" date="2017-01" db="EMBL/GenBank/DDBJ databases">
        <title>Genome sequence of Rouxiella sp. ERMR1:05.</title>
        <authorList>
            <person name="Kumar R."/>
            <person name="Singh D."/>
            <person name="Kumar S."/>
        </authorList>
    </citation>
    <scope>NUCLEOTIDE SEQUENCE [LARGE SCALE GENOMIC DNA]</scope>
    <source>
        <strain evidence="2">ERMR1:05</strain>
    </source>
</reference>
<proteinExistence type="predicted"/>
<name>A0A2L1UPK3_9GAMM</name>
<organism evidence="1 2">
    <name type="scientific">Rahnella sikkimica</name>
    <dbReference type="NCBI Taxonomy" id="1805933"/>
    <lineage>
        <taxon>Bacteria</taxon>
        <taxon>Pseudomonadati</taxon>
        <taxon>Pseudomonadota</taxon>
        <taxon>Gammaproteobacteria</taxon>
        <taxon>Enterobacterales</taxon>
        <taxon>Yersiniaceae</taxon>
        <taxon>Rahnella</taxon>
    </lineage>
</organism>
<dbReference type="EMBL" id="CP019062">
    <property type="protein sequence ID" value="AVF34758.1"/>
    <property type="molecule type" value="Genomic_DNA"/>
</dbReference>
<accession>A0A2L1UPK3</accession>
<dbReference type="OrthoDB" id="9853283at2"/>